<dbReference type="AlphaFoldDB" id="A0A286G9Z7"/>
<dbReference type="RefSeq" id="WP_097127398.1">
    <property type="nucleotide sequence ID" value="NZ_OCNH01000003.1"/>
</dbReference>
<dbReference type="EMBL" id="OCNH01000003">
    <property type="protein sequence ID" value="SOD92056.1"/>
    <property type="molecule type" value="Genomic_DNA"/>
</dbReference>
<evidence type="ECO:0000256" key="1">
    <source>
        <dbReference type="SAM" id="MobiDB-lite"/>
    </source>
</evidence>
<reference evidence="3" key="1">
    <citation type="submission" date="2017-09" db="EMBL/GenBank/DDBJ databases">
        <authorList>
            <person name="Varghese N."/>
            <person name="Submissions S."/>
        </authorList>
    </citation>
    <scope>NUCLEOTIDE SEQUENCE [LARGE SCALE GENOMIC DNA]</scope>
    <source>
        <strain evidence="3">DSM 29961</strain>
    </source>
</reference>
<dbReference type="OrthoDB" id="966184at2"/>
<dbReference type="Proteomes" id="UP000219452">
    <property type="component" value="Unassembled WGS sequence"/>
</dbReference>
<feature type="region of interest" description="Disordered" evidence="1">
    <location>
        <begin position="180"/>
        <end position="266"/>
    </location>
</feature>
<name>A0A286G9Z7_9BACT</name>
<gene>
    <name evidence="2" type="ORF">SAMN06269250_3775</name>
</gene>
<sequence>MELSSRQPSLKISQSTLIFTQATVDKPCYLLLTVAQQYADSPVTIETDSPDHFLLATDDQPIYKPKLTFVPSPEGTYVHVRYMSSQRATIQALLTVQSPYATQTVALKGRTAGLLAVVQKAIPTRNLPQLASGTEPHTRKRWIALGLVAVLSGLGYAGVMYRCEIFPGLCQPTSVSESTVEQSPALPTDSLTINLADDAPSSGKRPSVEGTTSQPTAKAVAESDISPKAVTQQKETKAVNRQKSDSTVLDQESDLERELNGKPGTN</sequence>
<keyword evidence="3" id="KW-1185">Reference proteome</keyword>
<accession>A0A286G9Z7</accession>
<proteinExistence type="predicted"/>
<evidence type="ECO:0000313" key="3">
    <source>
        <dbReference type="Proteomes" id="UP000219452"/>
    </source>
</evidence>
<feature type="compositionally biased region" description="Basic and acidic residues" evidence="1">
    <location>
        <begin position="234"/>
        <end position="244"/>
    </location>
</feature>
<organism evidence="2 3">
    <name type="scientific">Spirosoma fluviale</name>
    <dbReference type="NCBI Taxonomy" id="1597977"/>
    <lineage>
        <taxon>Bacteria</taxon>
        <taxon>Pseudomonadati</taxon>
        <taxon>Bacteroidota</taxon>
        <taxon>Cytophagia</taxon>
        <taxon>Cytophagales</taxon>
        <taxon>Cytophagaceae</taxon>
        <taxon>Spirosoma</taxon>
    </lineage>
</organism>
<evidence type="ECO:0000313" key="2">
    <source>
        <dbReference type="EMBL" id="SOD92056.1"/>
    </source>
</evidence>
<protein>
    <submittedName>
        <fullName evidence="2">Uncharacterized protein</fullName>
    </submittedName>
</protein>